<dbReference type="InterPro" id="IPR009050">
    <property type="entry name" value="Globin-like_sf"/>
</dbReference>
<dbReference type="InterPro" id="IPR012292">
    <property type="entry name" value="Globin/Proto"/>
</dbReference>
<dbReference type="InterPro" id="IPR044399">
    <property type="entry name" value="Mb-like_M"/>
</dbReference>
<dbReference type="PANTHER" id="PTHR47768:SF1">
    <property type="entry name" value="GLOBIN FAMILY PROFILE DOMAIN-CONTAINING PROTEIN"/>
    <property type="match status" value="1"/>
</dbReference>
<dbReference type="GO" id="GO:0020037">
    <property type="term" value="F:heme binding"/>
    <property type="evidence" value="ECO:0007669"/>
    <property type="project" value="InterPro"/>
</dbReference>
<organism evidence="1 2">
    <name type="scientific">Pristionchus entomophagus</name>
    <dbReference type="NCBI Taxonomy" id="358040"/>
    <lineage>
        <taxon>Eukaryota</taxon>
        <taxon>Metazoa</taxon>
        <taxon>Ecdysozoa</taxon>
        <taxon>Nematoda</taxon>
        <taxon>Chromadorea</taxon>
        <taxon>Rhabditida</taxon>
        <taxon>Rhabditina</taxon>
        <taxon>Diplogasteromorpha</taxon>
        <taxon>Diplogasteroidea</taxon>
        <taxon>Neodiplogasteridae</taxon>
        <taxon>Pristionchus</taxon>
    </lineage>
</organism>
<dbReference type="AlphaFoldDB" id="A0AAV5TIN1"/>
<name>A0AAV5TIN1_9BILA</name>
<sequence length="145" mass="16839">KLHSNLFAGPHGASSKSLFPWIAKYEAEGRDYVDTNEFRVLCLRLVQTIAVFLEDAQDKEKVEVFLYKLGHRHIGYLPGNLPADCFDDLREAVHNGLNDRINSLHHLTTEDRERAMHVIWDDTVAYIFHFIQEGFYDALKGFDRF</sequence>
<feature type="non-terminal residue" evidence="1">
    <location>
        <position position="1"/>
    </location>
</feature>
<accession>A0AAV5TIN1</accession>
<comment type="caution">
    <text evidence="1">The sequence shown here is derived from an EMBL/GenBank/DDBJ whole genome shotgun (WGS) entry which is preliminary data.</text>
</comment>
<feature type="non-terminal residue" evidence="1">
    <location>
        <position position="145"/>
    </location>
</feature>
<gene>
    <name evidence="1" type="ORF">PENTCL1PPCAC_16288</name>
</gene>
<evidence type="ECO:0000313" key="1">
    <source>
        <dbReference type="EMBL" id="GMS94113.1"/>
    </source>
</evidence>
<dbReference type="Proteomes" id="UP001432027">
    <property type="component" value="Unassembled WGS sequence"/>
</dbReference>
<evidence type="ECO:0000313" key="2">
    <source>
        <dbReference type="Proteomes" id="UP001432027"/>
    </source>
</evidence>
<dbReference type="SUPFAM" id="SSF46458">
    <property type="entry name" value="Globin-like"/>
    <property type="match status" value="1"/>
</dbReference>
<reference evidence="1" key="1">
    <citation type="submission" date="2023-10" db="EMBL/GenBank/DDBJ databases">
        <title>Genome assembly of Pristionchus species.</title>
        <authorList>
            <person name="Yoshida K."/>
            <person name="Sommer R.J."/>
        </authorList>
    </citation>
    <scope>NUCLEOTIDE SEQUENCE</scope>
    <source>
        <strain evidence="1">RS0144</strain>
    </source>
</reference>
<dbReference type="PANTHER" id="PTHR47768">
    <property type="entry name" value="GLOBIN RELATED-RELATED"/>
    <property type="match status" value="1"/>
</dbReference>
<proteinExistence type="predicted"/>
<evidence type="ECO:0008006" key="3">
    <source>
        <dbReference type="Google" id="ProtNLM"/>
    </source>
</evidence>
<keyword evidence="2" id="KW-1185">Reference proteome</keyword>
<dbReference type="Gene3D" id="1.10.490.10">
    <property type="entry name" value="Globins"/>
    <property type="match status" value="1"/>
</dbReference>
<protein>
    <recommendedName>
        <fullName evidence="3">Globin family profile domain-containing protein</fullName>
    </recommendedName>
</protein>
<dbReference type="GO" id="GO:0019825">
    <property type="term" value="F:oxygen binding"/>
    <property type="evidence" value="ECO:0007669"/>
    <property type="project" value="InterPro"/>
</dbReference>
<dbReference type="CDD" id="cd01040">
    <property type="entry name" value="Mb-like"/>
    <property type="match status" value="1"/>
</dbReference>
<dbReference type="InterPro" id="IPR053341">
    <property type="entry name" value="Oxidative_stress_globin-like"/>
</dbReference>
<dbReference type="EMBL" id="BTSX01000004">
    <property type="protein sequence ID" value="GMS94113.1"/>
    <property type="molecule type" value="Genomic_DNA"/>
</dbReference>